<keyword evidence="1" id="KW-0677">Repeat</keyword>
<dbReference type="EMBL" id="CAJVPV010013455">
    <property type="protein sequence ID" value="CAG8677966.1"/>
    <property type="molecule type" value="Genomic_DNA"/>
</dbReference>
<dbReference type="AlphaFoldDB" id="A0A9N9EGS7"/>
<dbReference type="PANTHER" id="PTHR10050">
    <property type="entry name" value="DOLICHYL-PHOSPHATE-MANNOSE--PROTEIN MANNOSYLTRANSFERASE"/>
    <property type="match status" value="1"/>
</dbReference>
<evidence type="ECO:0000313" key="4">
    <source>
        <dbReference type="Proteomes" id="UP000789342"/>
    </source>
</evidence>
<gene>
    <name evidence="3" type="ORF">AMORRO_LOCUS11119</name>
</gene>
<dbReference type="Proteomes" id="UP000789342">
    <property type="component" value="Unassembled WGS sequence"/>
</dbReference>
<accession>A0A9N9EGS7</accession>
<dbReference type="SMART" id="SM00472">
    <property type="entry name" value="MIR"/>
    <property type="match status" value="5"/>
</dbReference>
<dbReference type="PROSITE" id="PS50919">
    <property type="entry name" value="MIR"/>
    <property type="match status" value="3"/>
</dbReference>
<dbReference type="InterPro" id="IPR027005">
    <property type="entry name" value="PMT-like"/>
</dbReference>
<evidence type="ECO:0000256" key="1">
    <source>
        <dbReference type="ARBA" id="ARBA00022737"/>
    </source>
</evidence>
<dbReference type="Gene3D" id="2.80.10.50">
    <property type="match status" value="2"/>
</dbReference>
<comment type="caution">
    <text evidence="3">The sequence shown here is derived from an EMBL/GenBank/DDBJ whole genome shotgun (WGS) entry which is preliminary data.</text>
</comment>
<feature type="non-terminal residue" evidence="3">
    <location>
        <position position="331"/>
    </location>
</feature>
<feature type="domain" description="MIR" evidence="2">
    <location>
        <begin position="167"/>
        <end position="221"/>
    </location>
</feature>
<dbReference type="SUPFAM" id="SSF82109">
    <property type="entry name" value="MIR domain"/>
    <property type="match status" value="2"/>
</dbReference>
<evidence type="ECO:0000259" key="2">
    <source>
        <dbReference type="PROSITE" id="PS50919"/>
    </source>
</evidence>
<sequence>VSLVHMSTGKYLSTKKVPLPVHEQYAAVCTGQNIDAKNDAWKILGAFNVNVKNGGLLSSSTVVRLMHQDTGGYLHSHDVVVGGTPKSNHQQVTICMAKNIDDDWLLHCYNSITDDNDSAHLMSGDIISLCHKNTNQPLYSHEVLLDDETQETFNCNSTLQWRIELIRKPIKYESTIALFHVPSRKYLSTKRVKYPKHGQYMVVCTGKELDFEHDLWTICDMNVGVPSTCSIIGFKHKETGEKLHSHFTVHGTTPKSIHQQVTLWMHGHPDDYWIIRHHGSKVDRDHLMDGDIINIFHQGTNLPLYSHDVLMDDGTQEVSCNGDGSEDNNMV</sequence>
<dbReference type="InterPro" id="IPR036300">
    <property type="entry name" value="MIR_dom_sf"/>
</dbReference>
<feature type="domain" description="MIR" evidence="2">
    <location>
        <begin position="54"/>
        <end position="109"/>
    </location>
</feature>
<dbReference type="GO" id="GO:0004169">
    <property type="term" value="F:dolichyl-phosphate-mannose-protein mannosyltransferase activity"/>
    <property type="evidence" value="ECO:0007669"/>
    <property type="project" value="TreeGrafter"/>
</dbReference>
<proteinExistence type="predicted"/>
<dbReference type="InterPro" id="IPR016093">
    <property type="entry name" value="MIR_motif"/>
</dbReference>
<organism evidence="3 4">
    <name type="scientific">Acaulospora morrowiae</name>
    <dbReference type="NCBI Taxonomy" id="94023"/>
    <lineage>
        <taxon>Eukaryota</taxon>
        <taxon>Fungi</taxon>
        <taxon>Fungi incertae sedis</taxon>
        <taxon>Mucoromycota</taxon>
        <taxon>Glomeromycotina</taxon>
        <taxon>Glomeromycetes</taxon>
        <taxon>Diversisporales</taxon>
        <taxon>Acaulosporaceae</taxon>
        <taxon>Acaulospora</taxon>
    </lineage>
</organism>
<name>A0A9N9EGS7_9GLOM</name>
<dbReference type="PANTHER" id="PTHR10050:SF46">
    <property type="entry name" value="PROTEIN O-MANNOSYL-TRANSFERASE 2"/>
    <property type="match status" value="1"/>
</dbReference>
<dbReference type="OrthoDB" id="5588846at2759"/>
<reference evidence="3" key="1">
    <citation type="submission" date="2021-06" db="EMBL/GenBank/DDBJ databases">
        <authorList>
            <person name="Kallberg Y."/>
            <person name="Tangrot J."/>
            <person name="Rosling A."/>
        </authorList>
    </citation>
    <scope>NUCLEOTIDE SEQUENCE</scope>
    <source>
        <strain evidence="3">CL551</strain>
    </source>
</reference>
<evidence type="ECO:0000313" key="3">
    <source>
        <dbReference type="EMBL" id="CAG8677966.1"/>
    </source>
</evidence>
<feature type="domain" description="MIR" evidence="2">
    <location>
        <begin position="1"/>
        <end position="46"/>
    </location>
</feature>
<protein>
    <submittedName>
        <fullName evidence="3">763_t:CDS:1</fullName>
    </submittedName>
</protein>
<keyword evidence="4" id="KW-1185">Reference proteome</keyword>